<proteinExistence type="predicted"/>
<evidence type="ECO:0008006" key="4">
    <source>
        <dbReference type="Google" id="ProtNLM"/>
    </source>
</evidence>
<keyword evidence="3" id="KW-1185">Reference proteome</keyword>
<evidence type="ECO:0000256" key="1">
    <source>
        <dbReference type="SAM" id="MobiDB-lite"/>
    </source>
</evidence>
<comment type="caution">
    <text evidence="2">The sequence shown here is derived from an EMBL/GenBank/DDBJ whole genome shotgun (WGS) entry which is preliminary data.</text>
</comment>
<feature type="compositionally biased region" description="Basic and acidic residues" evidence="1">
    <location>
        <begin position="309"/>
        <end position="323"/>
    </location>
</feature>
<sequence length="411" mass="45312">MSQRVSIPTALADIASLVSSGDLTAAKRHVRTVIDHVDPQTLALMGKCAATLSSYPYGTAVAKLRNAWQRTTSDEDRDVIAACIPAQDPGLYRPDTDTADAPRYGHGNYQAPRNSSTRYERSARRTVPEQRRRSRAQAEPRTVTEYSQTRAGVNDAPARAERPIAYELDYDRAAVADLRTRPCVWCAGERAIVDVYTDRVKAGHGDDGLCTECRSLDRPGIPELPTGHTYADAIHARCAYHATQNGMPAVRAEWRRAMRQGRRLTATTIEQWATTYQQRHAAVTVDEGVPCCAHCDANLNNSPNPLDVPNEHDERTAPHDPRYCSRTCADAATAPKDTPEPQPQPDQEQEPQPEAEPQPQTAPEPENAPTVDGGSCETCGDVKQVRQGLCLDCRRLEQQTTQQQHTEQEAA</sequence>
<evidence type="ECO:0000313" key="2">
    <source>
        <dbReference type="EMBL" id="MFC5054279.1"/>
    </source>
</evidence>
<reference evidence="3" key="1">
    <citation type="journal article" date="2019" name="Int. J. Syst. Evol. Microbiol.">
        <title>The Global Catalogue of Microorganisms (GCM) 10K type strain sequencing project: providing services to taxonomists for standard genome sequencing and annotation.</title>
        <authorList>
            <consortium name="The Broad Institute Genomics Platform"/>
            <consortium name="The Broad Institute Genome Sequencing Center for Infectious Disease"/>
            <person name="Wu L."/>
            <person name="Ma J."/>
        </authorList>
    </citation>
    <scope>NUCLEOTIDE SEQUENCE [LARGE SCALE GENOMIC DNA]</scope>
    <source>
        <strain evidence="3">KCTC 12848</strain>
    </source>
</reference>
<feature type="region of interest" description="Disordered" evidence="1">
    <location>
        <begin position="302"/>
        <end position="378"/>
    </location>
</feature>
<evidence type="ECO:0000313" key="3">
    <source>
        <dbReference type="Proteomes" id="UP001595833"/>
    </source>
</evidence>
<protein>
    <recommendedName>
        <fullName evidence="4">GATA-type domain-containing protein</fullName>
    </recommendedName>
</protein>
<accession>A0ABV9XXT3</accession>
<gene>
    <name evidence="2" type="ORF">ACFPFM_10975</name>
</gene>
<dbReference type="Proteomes" id="UP001595833">
    <property type="component" value="Unassembled WGS sequence"/>
</dbReference>
<name>A0ABV9XXT3_9PSEU</name>
<organism evidence="2 3">
    <name type="scientific">Saccharothrix xinjiangensis</name>
    <dbReference type="NCBI Taxonomy" id="204798"/>
    <lineage>
        <taxon>Bacteria</taxon>
        <taxon>Bacillati</taxon>
        <taxon>Actinomycetota</taxon>
        <taxon>Actinomycetes</taxon>
        <taxon>Pseudonocardiales</taxon>
        <taxon>Pseudonocardiaceae</taxon>
        <taxon>Saccharothrix</taxon>
    </lineage>
</organism>
<dbReference type="EMBL" id="JBHSJB010000010">
    <property type="protein sequence ID" value="MFC5054279.1"/>
    <property type="molecule type" value="Genomic_DNA"/>
</dbReference>
<feature type="region of interest" description="Disordered" evidence="1">
    <location>
        <begin position="91"/>
        <end position="155"/>
    </location>
</feature>
<feature type="compositionally biased region" description="Basic and acidic residues" evidence="1">
    <location>
        <begin position="118"/>
        <end position="131"/>
    </location>
</feature>
<dbReference type="RefSeq" id="WP_344041536.1">
    <property type="nucleotide sequence ID" value="NZ_BAAAKE010000029.1"/>
</dbReference>